<dbReference type="Gene3D" id="3.30.900.10">
    <property type="entry name" value="HORMA domain"/>
    <property type="match status" value="1"/>
</dbReference>
<dbReference type="InterPro" id="IPR045091">
    <property type="entry name" value="Mad2-like"/>
</dbReference>
<keyword evidence="3" id="KW-1185">Reference proteome</keyword>
<sequence length="194" mass="21383">MPGDSLVDVLLEFLEALVHQILFVRELYSPELFERQRLYGIAVRRSRHPELNSYISKAVAGLKASLASGSLAKVAVVVLQSERTPLERFVFEPRILVAGGGGAPQEGLDIDAIEAHLRGILLKLQYVDSYLKKLPPGCTFEVVAYTSWRGGIPAADWVEEQPTPGHLELQQAEIVPIKSCNLAGTFQLQLYAES</sequence>
<dbReference type="InterPro" id="IPR036570">
    <property type="entry name" value="HORMA_dom_sf"/>
</dbReference>
<proteinExistence type="predicted"/>
<evidence type="ECO:0000313" key="2">
    <source>
        <dbReference type="EMBL" id="KAI3429816.1"/>
    </source>
</evidence>
<feature type="domain" description="HORMA" evidence="1">
    <location>
        <begin position="4"/>
        <end position="192"/>
    </location>
</feature>
<dbReference type="PROSITE" id="PS50815">
    <property type="entry name" value="HORMA"/>
    <property type="match status" value="1"/>
</dbReference>
<dbReference type="PANTHER" id="PTHR11842:SF10">
    <property type="entry name" value="MITOTIC SPINDLE ASSEMBLY CHECKPOINT PROTEIN MAD2B"/>
    <property type="match status" value="1"/>
</dbReference>
<evidence type="ECO:0000259" key="1">
    <source>
        <dbReference type="PROSITE" id="PS50815"/>
    </source>
</evidence>
<dbReference type="EMBL" id="SIDB01000008">
    <property type="protein sequence ID" value="KAI3429816.1"/>
    <property type="molecule type" value="Genomic_DNA"/>
</dbReference>
<gene>
    <name evidence="2" type="ORF">D9Q98_010129</name>
</gene>
<evidence type="ECO:0000313" key="3">
    <source>
        <dbReference type="Proteomes" id="UP001055712"/>
    </source>
</evidence>
<reference evidence="2" key="2">
    <citation type="submission" date="2020-11" db="EMBL/GenBank/DDBJ databases">
        <authorList>
            <person name="Cecchin M."/>
            <person name="Marcolungo L."/>
            <person name="Rossato M."/>
            <person name="Girolomoni L."/>
            <person name="Cosentino E."/>
            <person name="Cuine S."/>
            <person name="Li-Beisson Y."/>
            <person name="Delledonne M."/>
            <person name="Ballottari M."/>
        </authorList>
    </citation>
    <scope>NUCLEOTIDE SEQUENCE</scope>
    <source>
        <strain evidence="2">211/11P</strain>
        <tissue evidence="2">Whole cell</tissue>
    </source>
</reference>
<dbReference type="Pfam" id="PF02301">
    <property type="entry name" value="HORMA"/>
    <property type="match status" value="1"/>
</dbReference>
<dbReference type="AlphaFoldDB" id="A0A9D4YWD4"/>
<dbReference type="InterPro" id="IPR003511">
    <property type="entry name" value="HORMA_dom"/>
</dbReference>
<organism evidence="2 3">
    <name type="scientific">Chlorella vulgaris</name>
    <name type="common">Green alga</name>
    <dbReference type="NCBI Taxonomy" id="3077"/>
    <lineage>
        <taxon>Eukaryota</taxon>
        <taxon>Viridiplantae</taxon>
        <taxon>Chlorophyta</taxon>
        <taxon>core chlorophytes</taxon>
        <taxon>Trebouxiophyceae</taxon>
        <taxon>Chlorellales</taxon>
        <taxon>Chlorellaceae</taxon>
        <taxon>Chlorella clade</taxon>
        <taxon>Chlorella</taxon>
    </lineage>
</organism>
<name>A0A9D4YWD4_CHLVU</name>
<dbReference type="PANTHER" id="PTHR11842">
    <property type="entry name" value="MITOTIC SPINDLE ASSEMBLY CHECKPOINT PROTEIN MAD2"/>
    <property type="match status" value="1"/>
</dbReference>
<reference evidence="2" key="1">
    <citation type="journal article" date="2019" name="Plant J.">
        <title>Chlorella vulgaris genome assembly and annotation reveals the molecular basis for metabolic acclimation to high light conditions.</title>
        <authorList>
            <person name="Cecchin M."/>
            <person name="Marcolungo L."/>
            <person name="Rossato M."/>
            <person name="Girolomoni L."/>
            <person name="Cosentino E."/>
            <person name="Cuine S."/>
            <person name="Li-Beisson Y."/>
            <person name="Delledonne M."/>
            <person name="Ballottari M."/>
        </authorList>
    </citation>
    <scope>NUCLEOTIDE SEQUENCE</scope>
    <source>
        <strain evidence="2">211/11P</strain>
    </source>
</reference>
<comment type="caution">
    <text evidence="2">The sequence shown here is derived from an EMBL/GenBank/DDBJ whole genome shotgun (WGS) entry which is preliminary data.</text>
</comment>
<dbReference type="SUPFAM" id="SSF56019">
    <property type="entry name" value="The spindle assembly checkpoint protein mad2"/>
    <property type="match status" value="1"/>
</dbReference>
<dbReference type="OrthoDB" id="21254at2759"/>
<dbReference type="GO" id="GO:0016035">
    <property type="term" value="C:zeta DNA polymerase complex"/>
    <property type="evidence" value="ECO:0007669"/>
    <property type="project" value="TreeGrafter"/>
</dbReference>
<accession>A0A9D4YWD4</accession>
<protein>
    <recommendedName>
        <fullName evidence="1">HORMA domain-containing protein</fullName>
    </recommendedName>
</protein>
<dbReference type="Proteomes" id="UP001055712">
    <property type="component" value="Unassembled WGS sequence"/>
</dbReference>